<dbReference type="PANTHER" id="PTHR10491">
    <property type="entry name" value="DTDP-4-DEHYDRORHAMNOSE REDUCTASE"/>
    <property type="match status" value="1"/>
</dbReference>
<dbReference type="InterPro" id="IPR005913">
    <property type="entry name" value="dTDP_dehydrorham_reduct"/>
</dbReference>
<comment type="similarity">
    <text evidence="2 6">Belongs to the dTDP-4-dehydrorhamnose reductase family.</text>
</comment>
<dbReference type="RefSeq" id="WP_184034437.1">
    <property type="nucleotide sequence ID" value="NZ_JACHHY010000002.1"/>
</dbReference>
<dbReference type="InterPro" id="IPR036291">
    <property type="entry name" value="NAD(P)-bd_dom_sf"/>
</dbReference>
<keyword evidence="6 8" id="KW-0560">Oxidoreductase</keyword>
<dbReference type="InterPro" id="IPR029903">
    <property type="entry name" value="RmlD-like-bd"/>
</dbReference>
<sequence length="302" mass="32648">MRSPIILVTGKDGQVGWELMRSLAPLGKVVACGRQDVDLANAHQLRDLLRTIKPALIVNPAAYTAVDKAESDISTARAVNATAVAVMAEEAKRLGAAVVHYSTDYVFDGSKAAPYVETDTPSPLNAYGRTKLEGEQALMAAGIPYLCLRTSWVYGIRGANFMRTILRLAQEREELKIVADQIGAPTWSRLIAEATAQILAQCWVKAPDSLADCSGLYHLTAAGETSWYGYAQAILAGVRQLPGWQQRDLAALLPIPSTEYPVPAKRSGYSVLSNQKLNTQFGLSLPDWQDSLDDVLAAMGES</sequence>
<organism evidence="8 9">
    <name type="scientific">Chitinivorax tropicus</name>
    <dbReference type="NCBI Taxonomy" id="714531"/>
    <lineage>
        <taxon>Bacteria</taxon>
        <taxon>Pseudomonadati</taxon>
        <taxon>Pseudomonadota</taxon>
        <taxon>Betaproteobacteria</taxon>
        <taxon>Chitinivorax</taxon>
    </lineage>
</organism>
<comment type="cofactor">
    <cofactor evidence="6">
        <name>Mg(2+)</name>
        <dbReference type="ChEBI" id="CHEBI:18420"/>
    </cofactor>
    <text evidence="6">Binds 1 Mg(2+) ion per monomer.</text>
</comment>
<name>A0A840MIT7_9PROT</name>
<comment type="pathway">
    <text evidence="1 6">Carbohydrate biosynthesis; dTDP-L-rhamnose biosynthesis.</text>
</comment>
<dbReference type="EC" id="1.1.1.133" evidence="3 6"/>
<evidence type="ECO:0000256" key="5">
    <source>
        <dbReference type="ARBA" id="ARBA00048200"/>
    </source>
</evidence>
<dbReference type="NCBIfam" id="TIGR01214">
    <property type="entry name" value="rmlD"/>
    <property type="match status" value="1"/>
</dbReference>
<gene>
    <name evidence="8" type="ORF">HNQ59_000371</name>
</gene>
<evidence type="ECO:0000313" key="8">
    <source>
        <dbReference type="EMBL" id="MBB5017109.1"/>
    </source>
</evidence>
<evidence type="ECO:0000256" key="4">
    <source>
        <dbReference type="ARBA" id="ARBA00017099"/>
    </source>
</evidence>
<dbReference type="GO" id="GO:0008831">
    <property type="term" value="F:dTDP-4-dehydrorhamnose reductase activity"/>
    <property type="evidence" value="ECO:0007669"/>
    <property type="project" value="UniProtKB-EC"/>
</dbReference>
<dbReference type="Gene3D" id="3.90.25.10">
    <property type="entry name" value="UDP-galactose 4-epimerase, domain 1"/>
    <property type="match status" value="1"/>
</dbReference>
<comment type="function">
    <text evidence="6">Catalyzes the reduction of dTDP-6-deoxy-L-lyxo-4-hexulose to yield dTDP-L-rhamnose.</text>
</comment>
<keyword evidence="6" id="KW-0521">NADP</keyword>
<comment type="catalytic activity">
    <reaction evidence="5 6">
        <text>dTDP-beta-L-rhamnose + NADP(+) = dTDP-4-dehydro-beta-L-rhamnose + NADPH + H(+)</text>
        <dbReference type="Rhea" id="RHEA:21796"/>
        <dbReference type="ChEBI" id="CHEBI:15378"/>
        <dbReference type="ChEBI" id="CHEBI:57510"/>
        <dbReference type="ChEBI" id="CHEBI:57783"/>
        <dbReference type="ChEBI" id="CHEBI:58349"/>
        <dbReference type="ChEBI" id="CHEBI:62830"/>
        <dbReference type="EC" id="1.1.1.133"/>
    </reaction>
</comment>
<accession>A0A840MIT7</accession>
<evidence type="ECO:0000256" key="2">
    <source>
        <dbReference type="ARBA" id="ARBA00010944"/>
    </source>
</evidence>
<evidence type="ECO:0000256" key="1">
    <source>
        <dbReference type="ARBA" id="ARBA00004781"/>
    </source>
</evidence>
<proteinExistence type="inferred from homology"/>
<comment type="caution">
    <text evidence="8">The sequence shown here is derived from an EMBL/GenBank/DDBJ whole genome shotgun (WGS) entry which is preliminary data.</text>
</comment>
<protein>
    <recommendedName>
        <fullName evidence="4 6">dTDP-4-dehydrorhamnose reductase</fullName>
        <ecNumber evidence="3 6">1.1.1.133</ecNumber>
    </recommendedName>
</protein>
<feature type="domain" description="RmlD-like substrate binding" evidence="7">
    <location>
        <begin position="6"/>
        <end position="299"/>
    </location>
</feature>
<dbReference type="GO" id="GO:0019305">
    <property type="term" value="P:dTDP-rhamnose biosynthetic process"/>
    <property type="evidence" value="ECO:0007669"/>
    <property type="project" value="UniProtKB-UniPathway"/>
</dbReference>
<evidence type="ECO:0000259" key="7">
    <source>
        <dbReference type="Pfam" id="PF04321"/>
    </source>
</evidence>
<dbReference type="AlphaFoldDB" id="A0A840MIT7"/>
<dbReference type="Proteomes" id="UP000575898">
    <property type="component" value="Unassembled WGS sequence"/>
</dbReference>
<evidence type="ECO:0000313" key="9">
    <source>
        <dbReference type="Proteomes" id="UP000575898"/>
    </source>
</evidence>
<dbReference type="UniPathway" id="UPA00124"/>
<dbReference type="CDD" id="cd05254">
    <property type="entry name" value="dTDP_HR_like_SDR_e"/>
    <property type="match status" value="1"/>
</dbReference>
<dbReference type="GO" id="GO:0005829">
    <property type="term" value="C:cytosol"/>
    <property type="evidence" value="ECO:0007669"/>
    <property type="project" value="TreeGrafter"/>
</dbReference>
<dbReference type="Gene3D" id="3.40.50.720">
    <property type="entry name" value="NAD(P)-binding Rossmann-like Domain"/>
    <property type="match status" value="1"/>
</dbReference>
<dbReference type="SUPFAM" id="SSF51735">
    <property type="entry name" value="NAD(P)-binding Rossmann-fold domains"/>
    <property type="match status" value="1"/>
</dbReference>
<keyword evidence="9" id="KW-1185">Reference proteome</keyword>
<dbReference type="Pfam" id="PF04321">
    <property type="entry name" value="RmlD_sub_bind"/>
    <property type="match status" value="1"/>
</dbReference>
<dbReference type="PANTHER" id="PTHR10491:SF4">
    <property type="entry name" value="METHIONINE ADENOSYLTRANSFERASE 2 SUBUNIT BETA"/>
    <property type="match status" value="1"/>
</dbReference>
<reference evidence="8 9" key="1">
    <citation type="submission" date="2020-08" db="EMBL/GenBank/DDBJ databases">
        <title>Genomic Encyclopedia of Type Strains, Phase IV (KMG-IV): sequencing the most valuable type-strain genomes for metagenomic binning, comparative biology and taxonomic classification.</title>
        <authorList>
            <person name="Goeker M."/>
        </authorList>
    </citation>
    <scope>NUCLEOTIDE SEQUENCE [LARGE SCALE GENOMIC DNA]</scope>
    <source>
        <strain evidence="8 9">DSM 27165</strain>
    </source>
</reference>
<evidence type="ECO:0000256" key="6">
    <source>
        <dbReference type="RuleBase" id="RU364082"/>
    </source>
</evidence>
<evidence type="ECO:0000256" key="3">
    <source>
        <dbReference type="ARBA" id="ARBA00012929"/>
    </source>
</evidence>
<dbReference type="EMBL" id="JACHHY010000002">
    <property type="protein sequence ID" value="MBB5017109.1"/>
    <property type="molecule type" value="Genomic_DNA"/>
</dbReference>